<keyword evidence="2" id="KW-1133">Transmembrane helix</keyword>
<proteinExistence type="predicted"/>
<dbReference type="EMBL" id="JBHUFC010000003">
    <property type="protein sequence ID" value="MFD1788257.1"/>
    <property type="molecule type" value="Genomic_DNA"/>
</dbReference>
<feature type="compositionally biased region" description="Basic and acidic residues" evidence="1">
    <location>
        <begin position="221"/>
        <end position="230"/>
    </location>
</feature>
<protein>
    <submittedName>
        <fullName evidence="3">DUF1772 domain-containing protein</fullName>
    </submittedName>
</protein>
<gene>
    <name evidence="3" type="ORF">ACFSC3_11805</name>
</gene>
<evidence type="ECO:0000313" key="3">
    <source>
        <dbReference type="EMBL" id="MFD1788257.1"/>
    </source>
</evidence>
<organism evidence="3 4">
    <name type="scientific">Sphingomonas floccifaciens</name>
    <dbReference type="NCBI Taxonomy" id="1844115"/>
    <lineage>
        <taxon>Bacteria</taxon>
        <taxon>Pseudomonadati</taxon>
        <taxon>Pseudomonadota</taxon>
        <taxon>Alphaproteobacteria</taxon>
        <taxon>Sphingomonadales</taxon>
        <taxon>Sphingomonadaceae</taxon>
        <taxon>Sphingomonas</taxon>
    </lineage>
</organism>
<reference evidence="4" key="1">
    <citation type="journal article" date="2019" name="Int. J. Syst. Evol. Microbiol.">
        <title>The Global Catalogue of Microorganisms (GCM) 10K type strain sequencing project: providing services to taxonomists for standard genome sequencing and annotation.</title>
        <authorList>
            <consortium name="The Broad Institute Genomics Platform"/>
            <consortium name="The Broad Institute Genome Sequencing Center for Infectious Disease"/>
            <person name="Wu L."/>
            <person name="Ma J."/>
        </authorList>
    </citation>
    <scope>NUCLEOTIDE SEQUENCE [LARGE SCALE GENOMIC DNA]</scope>
    <source>
        <strain evidence="4">Q85</strain>
    </source>
</reference>
<name>A0ABW4NE26_9SPHN</name>
<comment type="caution">
    <text evidence="3">The sequence shown here is derived from an EMBL/GenBank/DDBJ whole genome shotgun (WGS) entry which is preliminary data.</text>
</comment>
<feature type="region of interest" description="Disordered" evidence="1">
    <location>
        <begin position="221"/>
        <end position="251"/>
    </location>
</feature>
<keyword evidence="2" id="KW-0472">Membrane</keyword>
<dbReference type="Proteomes" id="UP001597283">
    <property type="component" value="Unassembled WGS sequence"/>
</dbReference>
<keyword evidence="2" id="KW-0812">Transmembrane</keyword>
<dbReference type="PANTHER" id="PTHR36535">
    <property type="entry name" value="YALI0E30327P"/>
    <property type="match status" value="1"/>
</dbReference>
<dbReference type="PANTHER" id="PTHR36535:SF1">
    <property type="entry name" value="DUF1772 DOMAIN-CONTAINING PROTEIN"/>
    <property type="match status" value="1"/>
</dbReference>
<dbReference type="RefSeq" id="WP_380940641.1">
    <property type="nucleotide sequence ID" value="NZ_JBHUFC010000003.1"/>
</dbReference>
<feature type="transmembrane region" description="Helical" evidence="2">
    <location>
        <begin position="74"/>
        <end position="94"/>
    </location>
</feature>
<keyword evidence="4" id="KW-1185">Reference proteome</keyword>
<feature type="region of interest" description="Disordered" evidence="1">
    <location>
        <begin position="152"/>
        <end position="172"/>
    </location>
</feature>
<evidence type="ECO:0000256" key="1">
    <source>
        <dbReference type="SAM" id="MobiDB-lite"/>
    </source>
</evidence>
<sequence>MIVIATIPLTCAALSTGAAGYITLVEHPARLQLADGPLLAQWKPSYDRALPIQSGLAVAGGLSGMGAWYLSGTVLWVLGSLILLANWPFTLLAIMPTNKRLKMIGAEEAGPATRALLVSWGIRDSGVPRSCAIAASIAMRLSACRASRPCMADKASPNSRTSRGPPLGRAMPRPMRPCAAACDSCRNGRVIARAISHATMPSTTHAIAIACSVHQCHFENNRGGRLDRTRHPPSRRTAAEKGPRRAKGSCWPSKATTRTEVRGMRSICASMPSAIGTRSAWGGRPDQFAPVTRVNGWSDRGGATPMRKAVAIVSSRTGAARGGGPRKVTAKSRIAVRMTETIVNAKIGSAIDVRLDRRASAAVMRGSPRR</sequence>
<accession>A0ABW4NE26</accession>
<dbReference type="Pfam" id="PF08592">
    <property type="entry name" value="Anthrone_oxy"/>
    <property type="match status" value="1"/>
</dbReference>
<evidence type="ECO:0000313" key="4">
    <source>
        <dbReference type="Proteomes" id="UP001597283"/>
    </source>
</evidence>
<evidence type="ECO:0000256" key="2">
    <source>
        <dbReference type="SAM" id="Phobius"/>
    </source>
</evidence>
<dbReference type="InterPro" id="IPR013901">
    <property type="entry name" value="Anthrone_oxy"/>
</dbReference>